<proteinExistence type="predicted"/>
<organism evidence="1">
    <name type="scientific">uncultured marine group II/III euryarchaeote KM3_37_G11</name>
    <dbReference type="NCBI Taxonomy" id="1456444"/>
    <lineage>
        <taxon>Archaea</taxon>
        <taxon>Methanobacteriati</taxon>
        <taxon>Methanobacteriota</taxon>
        <taxon>environmental samples</taxon>
    </lineage>
</organism>
<accession>A0A075H018</accession>
<dbReference type="Pfam" id="PF02597">
    <property type="entry name" value="ThiS"/>
    <property type="match status" value="1"/>
</dbReference>
<dbReference type="InterPro" id="IPR003749">
    <property type="entry name" value="ThiS/MoaD-like"/>
</dbReference>
<reference evidence="1" key="1">
    <citation type="journal article" date="2014" name="Genome Biol. Evol.">
        <title>Pangenome evidence for extensive interdomain horizontal transfer affecting lineage core and shell genes in uncultured planktonic thaumarchaeota and euryarchaeota.</title>
        <authorList>
            <person name="Deschamps P."/>
            <person name="Zivanovic Y."/>
            <person name="Moreira D."/>
            <person name="Rodriguez-Valera F."/>
            <person name="Lopez-Garcia P."/>
        </authorList>
    </citation>
    <scope>NUCLEOTIDE SEQUENCE</scope>
</reference>
<dbReference type="Gene3D" id="3.10.20.30">
    <property type="match status" value="1"/>
</dbReference>
<dbReference type="CDD" id="cd00754">
    <property type="entry name" value="Ubl_MoaD"/>
    <property type="match status" value="1"/>
</dbReference>
<evidence type="ECO:0008006" key="2">
    <source>
        <dbReference type="Google" id="ProtNLM"/>
    </source>
</evidence>
<dbReference type="InterPro" id="IPR016155">
    <property type="entry name" value="Mopterin_synth/thiamin_S_b"/>
</dbReference>
<protein>
    <recommendedName>
        <fullName evidence="2">Molybdopterin synthase sulfur carrier subunit</fullName>
    </recommendedName>
</protein>
<dbReference type="AlphaFoldDB" id="A0A075H018"/>
<dbReference type="InterPro" id="IPR012675">
    <property type="entry name" value="Beta-grasp_dom_sf"/>
</dbReference>
<sequence>MVGQGKAVKVKMLFFGPLAERLGEREIEVALEHGTTGNQLIERFELSDFLDSGLRVAIDGQIGASLDTPLRDSSEVAFLPPVSGG</sequence>
<dbReference type="SUPFAM" id="SSF54285">
    <property type="entry name" value="MoaD/ThiS"/>
    <property type="match status" value="1"/>
</dbReference>
<dbReference type="EMBL" id="KF900866">
    <property type="protein sequence ID" value="AIF09561.1"/>
    <property type="molecule type" value="Genomic_DNA"/>
</dbReference>
<evidence type="ECO:0000313" key="1">
    <source>
        <dbReference type="EMBL" id="AIF09561.1"/>
    </source>
</evidence>
<name>A0A075H018_9EURY</name>